<dbReference type="Pfam" id="PF02492">
    <property type="entry name" value="cobW"/>
    <property type="match status" value="1"/>
</dbReference>
<dbReference type="InterPro" id="IPR027417">
    <property type="entry name" value="P-loop_NTPase"/>
</dbReference>
<proteinExistence type="inferred from homology"/>
<keyword evidence="3" id="KW-0479">Metal-binding</keyword>
<comment type="similarity">
    <text evidence="1">Belongs to the SIMIBI class G3E GTPase family. HypB/HupM subfamily.</text>
</comment>
<dbReference type="GO" id="GO:0003924">
    <property type="term" value="F:GTPase activity"/>
    <property type="evidence" value="ECO:0007669"/>
    <property type="project" value="InterPro"/>
</dbReference>
<dbReference type="PANTHER" id="PTHR30134:SF2">
    <property type="entry name" value="HYDROGENASE MATURATION FACTOR HYPB"/>
    <property type="match status" value="1"/>
</dbReference>
<dbReference type="SUPFAM" id="SSF52540">
    <property type="entry name" value="P-loop containing nucleoside triphosphate hydrolases"/>
    <property type="match status" value="1"/>
</dbReference>
<evidence type="ECO:0000313" key="10">
    <source>
        <dbReference type="Proteomes" id="UP000294813"/>
    </source>
</evidence>
<dbReference type="NCBIfam" id="TIGR00073">
    <property type="entry name" value="hypB"/>
    <property type="match status" value="1"/>
</dbReference>
<accession>A0A4R2RH81</accession>
<dbReference type="Proteomes" id="UP000294813">
    <property type="component" value="Unassembled WGS sequence"/>
</dbReference>
<dbReference type="GO" id="GO:0008270">
    <property type="term" value="F:zinc ion binding"/>
    <property type="evidence" value="ECO:0007669"/>
    <property type="project" value="TreeGrafter"/>
</dbReference>
<dbReference type="RefSeq" id="WP_131920217.1">
    <property type="nucleotide sequence ID" value="NZ_JAOQNU010000025.1"/>
</dbReference>
<dbReference type="CDD" id="cd05390">
    <property type="entry name" value="HypB"/>
    <property type="match status" value="1"/>
</dbReference>
<keyword evidence="4" id="KW-0547">Nucleotide-binding</keyword>
<organism evidence="9 10">
    <name type="scientific">Heliophilum fasciatum</name>
    <dbReference type="NCBI Taxonomy" id="35700"/>
    <lineage>
        <taxon>Bacteria</taxon>
        <taxon>Bacillati</taxon>
        <taxon>Bacillota</taxon>
        <taxon>Clostridia</taxon>
        <taxon>Eubacteriales</taxon>
        <taxon>Heliobacteriaceae</taxon>
        <taxon>Heliophilum</taxon>
    </lineage>
</organism>
<keyword evidence="10" id="KW-1185">Reference proteome</keyword>
<dbReference type="GO" id="GO:0005525">
    <property type="term" value="F:GTP binding"/>
    <property type="evidence" value="ECO:0007669"/>
    <property type="project" value="UniProtKB-KW"/>
</dbReference>
<reference evidence="9 10" key="1">
    <citation type="submission" date="2019-03" db="EMBL/GenBank/DDBJ databases">
        <title>Genomic Encyclopedia of Type Strains, Phase IV (KMG-IV): sequencing the most valuable type-strain genomes for metagenomic binning, comparative biology and taxonomic classification.</title>
        <authorList>
            <person name="Goeker M."/>
        </authorList>
    </citation>
    <scope>NUCLEOTIDE SEQUENCE [LARGE SCALE GENOMIC DNA]</scope>
    <source>
        <strain evidence="9 10">DSM 11170</strain>
    </source>
</reference>
<keyword evidence="6" id="KW-0862">Zinc</keyword>
<evidence type="ECO:0000259" key="8">
    <source>
        <dbReference type="Pfam" id="PF02492"/>
    </source>
</evidence>
<evidence type="ECO:0000256" key="5">
    <source>
        <dbReference type="ARBA" id="ARBA00022801"/>
    </source>
</evidence>
<evidence type="ECO:0000313" key="9">
    <source>
        <dbReference type="EMBL" id="TCP61799.1"/>
    </source>
</evidence>
<feature type="domain" description="CobW/HypB/UreG nucleotide-binding" evidence="8">
    <location>
        <begin position="34"/>
        <end position="187"/>
    </location>
</feature>
<keyword evidence="7" id="KW-0342">GTP-binding</keyword>
<evidence type="ECO:0000256" key="1">
    <source>
        <dbReference type="ARBA" id="ARBA00006211"/>
    </source>
</evidence>
<evidence type="ECO:0000256" key="3">
    <source>
        <dbReference type="ARBA" id="ARBA00022723"/>
    </source>
</evidence>
<dbReference type="InterPro" id="IPR003495">
    <property type="entry name" value="CobW/HypB/UreG_nucleotide-bd"/>
</dbReference>
<keyword evidence="5" id="KW-0378">Hydrolase</keyword>
<protein>
    <submittedName>
        <fullName evidence="9">Hydrogenase nickel incorporation protein HypB</fullName>
    </submittedName>
</protein>
<dbReference type="GO" id="GO:0051604">
    <property type="term" value="P:protein maturation"/>
    <property type="evidence" value="ECO:0007669"/>
    <property type="project" value="InterPro"/>
</dbReference>
<dbReference type="GO" id="GO:0016151">
    <property type="term" value="F:nickel cation binding"/>
    <property type="evidence" value="ECO:0007669"/>
    <property type="project" value="InterPro"/>
</dbReference>
<gene>
    <name evidence="9" type="ORF">EDD73_12530</name>
</gene>
<dbReference type="InterPro" id="IPR004392">
    <property type="entry name" value="Hyd_mat_HypB"/>
</dbReference>
<dbReference type="PANTHER" id="PTHR30134">
    <property type="entry name" value="HYDROGENASE PROTEIN ASSEMBLY PROTEIN, NICKEL CHAPERONE"/>
    <property type="match status" value="1"/>
</dbReference>
<sequence length="222" mass="24059">MQIQLGQHLLGSNQKVAAEIRRLMDEKGVFLLNLMSSPGAGKTTLLEKTLAALRDQLQVAVIEGDIATTRDADRIARQGVRAVQINTHGACHLDGAMIQGVLPAFDLDTLDLLIIENVGNLVCPAEFDLGADASVVVLSTTEGVDKVVKYPLMFREATALVLNKIDLLPFTDFSLDELAADLAQVHPGLCRFDLSARTGEGMEAWVAWLMAQVQAKRGRRAL</sequence>
<evidence type="ECO:0000256" key="7">
    <source>
        <dbReference type="ARBA" id="ARBA00023134"/>
    </source>
</evidence>
<dbReference type="EMBL" id="SLXT01000025">
    <property type="protein sequence ID" value="TCP61799.1"/>
    <property type="molecule type" value="Genomic_DNA"/>
</dbReference>
<comment type="caution">
    <text evidence="9">The sequence shown here is derived from an EMBL/GenBank/DDBJ whole genome shotgun (WGS) entry which is preliminary data.</text>
</comment>
<dbReference type="AlphaFoldDB" id="A0A4R2RH81"/>
<evidence type="ECO:0000256" key="4">
    <source>
        <dbReference type="ARBA" id="ARBA00022741"/>
    </source>
</evidence>
<name>A0A4R2RH81_9FIRM</name>
<dbReference type="PIRSF" id="PIRSF005624">
    <property type="entry name" value="Ni-bind_GTPase"/>
    <property type="match status" value="1"/>
</dbReference>
<evidence type="ECO:0000256" key="2">
    <source>
        <dbReference type="ARBA" id="ARBA00022596"/>
    </source>
</evidence>
<evidence type="ECO:0000256" key="6">
    <source>
        <dbReference type="ARBA" id="ARBA00022833"/>
    </source>
</evidence>
<keyword evidence="2" id="KW-0533">Nickel</keyword>
<dbReference type="Gene3D" id="3.40.50.300">
    <property type="entry name" value="P-loop containing nucleotide triphosphate hydrolases"/>
    <property type="match status" value="1"/>
</dbReference>
<dbReference type="OrthoDB" id="9802035at2"/>